<dbReference type="GO" id="GO:0004571">
    <property type="term" value="F:mannosyl-oligosaccharide 1,2-alpha-mannosidase activity"/>
    <property type="evidence" value="ECO:0007669"/>
    <property type="project" value="InterPro"/>
</dbReference>
<dbReference type="GO" id="GO:0005509">
    <property type="term" value="F:calcium ion binding"/>
    <property type="evidence" value="ECO:0007669"/>
    <property type="project" value="InterPro"/>
</dbReference>
<dbReference type="InterPro" id="IPR036026">
    <property type="entry name" value="Seven-hairpin_glycosidases"/>
</dbReference>
<keyword evidence="4 8" id="KW-0378">Hydrolase</keyword>
<feature type="binding site" evidence="6">
    <location>
        <position position="530"/>
    </location>
    <ligand>
        <name>Ca(2+)</name>
        <dbReference type="ChEBI" id="CHEBI:29108"/>
    </ligand>
</feature>
<dbReference type="AlphaFoldDB" id="A0A067CGN6"/>
<dbReference type="PANTHER" id="PTHR11742">
    <property type="entry name" value="MANNOSYL-OLIGOSACCHARIDE ALPHA-1,2-MANNOSIDASE-RELATED"/>
    <property type="match status" value="1"/>
</dbReference>
<sequence>MATSSSILRKRLALFFGVACFLVLAQVSQLGFLVTKNHHHHARLRGQRREPSPMSPAETTHGLDFIDEAQLSPTQRTRRAAIEAAMRHAWSGYETHAFGADEVGPVSGVRRQNVWGDISVTLVDALDTLYIMGMMDEFHHARDWVAFNLDFTHLGVDGGDVSIFEVTIRELGGLLGAYTVSRDPVFLQRAIEFADLTAPAFDDASGVFYTEFNPHTKARSMHSWNQYRGLLADLGTLQLEMRYLSDLTGDPQYALRGDGFYKIIQREGSFKDTGLFPVHFDPVSGTFASTNSFITLGALGDSFYEYLLKVFLYSGKNMAQDGFLRRAYDAAVDGMEKHLLTQGTATNADGSTATYYYLRMLDIPLLRGTPEQDHLLCFVPGMLALGTVGEVDAVKVARHLELAKKLMATCYAMYARQPTGLAPDLVAFPGFLVRDGKYKLRPETVESLMYMYRITKDETYRAWGWEIFQSLEKHAKTTYGYGAVLHVESLEQVTVEDKMESFFMAETLKYHYLLQSPESFVPLDKYIFNTEAHPLSIFA</sequence>
<dbReference type="EMBL" id="KK583227">
    <property type="protein sequence ID" value="KDO25987.1"/>
    <property type="molecule type" value="Genomic_DNA"/>
</dbReference>
<gene>
    <name evidence="10" type="ORF">SPRG_08640</name>
</gene>
<evidence type="ECO:0000256" key="4">
    <source>
        <dbReference type="ARBA" id="ARBA00022801"/>
    </source>
</evidence>
<proteinExistence type="inferred from homology"/>
<dbReference type="Gene3D" id="1.50.10.10">
    <property type="match status" value="1"/>
</dbReference>
<comment type="similarity">
    <text evidence="3 8">Belongs to the glycosyl hydrolase 47 family.</text>
</comment>
<dbReference type="GO" id="GO:0000139">
    <property type="term" value="C:Golgi membrane"/>
    <property type="evidence" value="ECO:0007669"/>
    <property type="project" value="TreeGrafter"/>
</dbReference>
<name>A0A067CGN6_SAPPC</name>
<dbReference type="EC" id="3.2.1.-" evidence="8"/>
<protein>
    <recommendedName>
        <fullName evidence="8">alpha-1,2-Mannosidase</fullName>
        <ecNumber evidence="8">3.2.1.-</ecNumber>
    </recommendedName>
</protein>
<dbReference type="GO" id="GO:0005783">
    <property type="term" value="C:endoplasmic reticulum"/>
    <property type="evidence" value="ECO:0007669"/>
    <property type="project" value="TreeGrafter"/>
</dbReference>
<accession>A0A067CGN6</accession>
<dbReference type="InterPro" id="IPR001382">
    <property type="entry name" value="Glyco_hydro_47"/>
</dbReference>
<keyword evidence="6" id="KW-0106">Calcium</keyword>
<dbReference type="OMA" id="DTCVWAY"/>
<feature type="disulfide bond" evidence="7">
    <location>
        <begin position="377"/>
        <end position="410"/>
    </location>
</feature>
<dbReference type="PANTHER" id="PTHR11742:SF6">
    <property type="entry name" value="MANNOSYL-OLIGOSACCHARIDE ALPHA-1,2-MANNOSIDASE IA-RELATED"/>
    <property type="match status" value="1"/>
</dbReference>
<evidence type="ECO:0000256" key="6">
    <source>
        <dbReference type="PIRSR" id="PIRSR601382-2"/>
    </source>
</evidence>
<keyword evidence="5 7" id="KW-1015">Disulfide bond</keyword>
<dbReference type="PRINTS" id="PR00747">
    <property type="entry name" value="GLYHDRLASE47"/>
</dbReference>
<dbReference type="SUPFAM" id="SSF48225">
    <property type="entry name" value="Seven-hairpin glycosidases"/>
    <property type="match status" value="1"/>
</dbReference>
<dbReference type="STRING" id="695850.A0A067CGN6"/>
<reference evidence="10 11" key="1">
    <citation type="journal article" date="2013" name="PLoS Genet.">
        <title>Distinctive expansion of potential virulence genes in the genome of the oomycete fish pathogen Saprolegnia parasitica.</title>
        <authorList>
            <person name="Jiang R.H."/>
            <person name="de Bruijn I."/>
            <person name="Haas B.J."/>
            <person name="Belmonte R."/>
            <person name="Lobach L."/>
            <person name="Christie J."/>
            <person name="van den Ackerveken G."/>
            <person name="Bottin A."/>
            <person name="Bulone V."/>
            <person name="Diaz-Moreno S.M."/>
            <person name="Dumas B."/>
            <person name="Fan L."/>
            <person name="Gaulin E."/>
            <person name="Govers F."/>
            <person name="Grenville-Briggs L.J."/>
            <person name="Horner N.R."/>
            <person name="Levin J.Z."/>
            <person name="Mammella M."/>
            <person name="Meijer H.J."/>
            <person name="Morris P."/>
            <person name="Nusbaum C."/>
            <person name="Oome S."/>
            <person name="Phillips A.J."/>
            <person name="van Rooyen D."/>
            <person name="Rzeszutek E."/>
            <person name="Saraiva M."/>
            <person name="Secombes C.J."/>
            <person name="Seidl M.F."/>
            <person name="Snel B."/>
            <person name="Stassen J.H."/>
            <person name="Sykes S."/>
            <person name="Tripathy S."/>
            <person name="van den Berg H."/>
            <person name="Vega-Arreguin J.C."/>
            <person name="Wawra S."/>
            <person name="Young S.K."/>
            <person name="Zeng Q."/>
            <person name="Dieguez-Uribeondo J."/>
            <person name="Russ C."/>
            <person name="Tyler B.M."/>
            <person name="van West P."/>
        </authorList>
    </citation>
    <scope>NUCLEOTIDE SEQUENCE [LARGE SCALE GENOMIC DNA]</scope>
    <source>
        <strain evidence="10 11">CBS 223.65</strain>
    </source>
</reference>
<evidence type="ECO:0000256" key="5">
    <source>
        <dbReference type="ARBA" id="ARBA00023157"/>
    </source>
</evidence>
<dbReference type="Proteomes" id="UP000030745">
    <property type="component" value="Unassembled WGS sequence"/>
</dbReference>
<keyword evidence="6" id="KW-0479">Metal-binding</keyword>
<dbReference type="VEuPathDB" id="FungiDB:SPRG_08640"/>
<organism evidence="10 11">
    <name type="scientific">Saprolegnia parasitica (strain CBS 223.65)</name>
    <dbReference type="NCBI Taxonomy" id="695850"/>
    <lineage>
        <taxon>Eukaryota</taxon>
        <taxon>Sar</taxon>
        <taxon>Stramenopiles</taxon>
        <taxon>Oomycota</taxon>
        <taxon>Saprolegniomycetes</taxon>
        <taxon>Saprolegniales</taxon>
        <taxon>Saprolegniaceae</taxon>
        <taxon>Saprolegnia</taxon>
    </lineage>
</organism>
<dbReference type="GO" id="GO:0005975">
    <property type="term" value="P:carbohydrate metabolic process"/>
    <property type="evidence" value="ECO:0007669"/>
    <property type="project" value="InterPro"/>
</dbReference>
<dbReference type="KEGG" id="spar:SPRG_08640"/>
<evidence type="ECO:0000313" key="11">
    <source>
        <dbReference type="Proteomes" id="UP000030745"/>
    </source>
</evidence>
<dbReference type="RefSeq" id="XP_012203274.1">
    <property type="nucleotide sequence ID" value="XM_012347884.1"/>
</dbReference>
<keyword evidence="8" id="KW-0326">Glycosidase</keyword>
<feature type="region of interest" description="Disordered" evidence="9">
    <location>
        <begin position="41"/>
        <end position="60"/>
    </location>
</feature>
<evidence type="ECO:0000313" key="10">
    <source>
        <dbReference type="EMBL" id="KDO25987.1"/>
    </source>
</evidence>
<evidence type="ECO:0000256" key="8">
    <source>
        <dbReference type="RuleBase" id="RU361193"/>
    </source>
</evidence>
<evidence type="ECO:0000256" key="9">
    <source>
        <dbReference type="SAM" id="MobiDB-lite"/>
    </source>
</evidence>
<evidence type="ECO:0000256" key="2">
    <source>
        <dbReference type="ARBA" id="ARBA00004922"/>
    </source>
</evidence>
<evidence type="ECO:0000256" key="7">
    <source>
        <dbReference type="PIRSR" id="PIRSR601382-3"/>
    </source>
</evidence>
<dbReference type="GeneID" id="24130854"/>
<evidence type="ECO:0000256" key="3">
    <source>
        <dbReference type="ARBA" id="ARBA00007658"/>
    </source>
</evidence>
<comment type="pathway">
    <text evidence="2">Protein modification; protein glycosylation.</text>
</comment>
<evidence type="ECO:0000256" key="1">
    <source>
        <dbReference type="ARBA" id="ARBA00001913"/>
    </source>
</evidence>
<dbReference type="OrthoDB" id="8118055at2759"/>
<keyword evidence="11" id="KW-1185">Reference proteome</keyword>
<comment type="cofactor">
    <cofactor evidence="1 6">
        <name>Ca(2+)</name>
        <dbReference type="ChEBI" id="CHEBI:29108"/>
    </cofactor>
</comment>
<dbReference type="Pfam" id="PF01532">
    <property type="entry name" value="Glyco_hydro_47"/>
    <property type="match status" value="1"/>
</dbReference>
<dbReference type="InterPro" id="IPR050749">
    <property type="entry name" value="Glycosyl_Hydrolase_47"/>
</dbReference>
<dbReference type="InterPro" id="IPR012341">
    <property type="entry name" value="6hp_glycosidase-like_sf"/>
</dbReference>